<keyword evidence="1" id="KW-1133">Transmembrane helix</keyword>
<reference evidence="2 3" key="1">
    <citation type="journal article" date="2016" name="Nat. Commun.">
        <title>Thousands of microbial genomes shed light on interconnected biogeochemical processes in an aquifer system.</title>
        <authorList>
            <person name="Anantharaman K."/>
            <person name="Brown C.T."/>
            <person name="Hug L.A."/>
            <person name="Sharon I."/>
            <person name="Castelle C.J."/>
            <person name="Probst A.J."/>
            <person name="Thomas B.C."/>
            <person name="Singh A."/>
            <person name="Wilkins M.J."/>
            <person name="Karaoz U."/>
            <person name="Brodie E.L."/>
            <person name="Williams K.H."/>
            <person name="Hubbard S.S."/>
            <person name="Banfield J.F."/>
        </authorList>
    </citation>
    <scope>NUCLEOTIDE SEQUENCE [LARGE SCALE GENOMIC DNA]</scope>
</reference>
<proteinExistence type="predicted"/>
<dbReference type="STRING" id="1802438.A2571_01320"/>
<organism evidence="2 3">
    <name type="scientific">Candidatus Vogelbacteria bacterium RIFOXYD1_FULL_44_32</name>
    <dbReference type="NCBI Taxonomy" id="1802438"/>
    <lineage>
        <taxon>Bacteria</taxon>
        <taxon>Candidatus Vogeliibacteriota</taxon>
    </lineage>
</organism>
<sequence>MQNIIWRNRANTGLGLLVVLLALFSGFPDYLDTIILVIIGVLIFLFSFTGNRYVRVIGEPRDTLGAFRNEESFVEAGPVGQEEVGAIEDSDTNSQV</sequence>
<feature type="transmembrane region" description="Helical" evidence="1">
    <location>
        <begin position="34"/>
        <end position="54"/>
    </location>
</feature>
<gene>
    <name evidence="2" type="ORF">A2571_01320</name>
</gene>
<evidence type="ECO:0000313" key="2">
    <source>
        <dbReference type="EMBL" id="OHA58402.1"/>
    </source>
</evidence>
<dbReference type="AlphaFoldDB" id="A0A1G2QEI5"/>
<feature type="transmembrane region" description="Helical" evidence="1">
    <location>
        <begin position="12"/>
        <end position="28"/>
    </location>
</feature>
<dbReference type="EMBL" id="MHTJ01000003">
    <property type="protein sequence ID" value="OHA58402.1"/>
    <property type="molecule type" value="Genomic_DNA"/>
</dbReference>
<keyword evidence="1" id="KW-0812">Transmembrane</keyword>
<evidence type="ECO:0000313" key="3">
    <source>
        <dbReference type="Proteomes" id="UP000177043"/>
    </source>
</evidence>
<dbReference type="Proteomes" id="UP000177043">
    <property type="component" value="Unassembled WGS sequence"/>
</dbReference>
<accession>A0A1G2QEI5</accession>
<comment type="caution">
    <text evidence="2">The sequence shown here is derived from an EMBL/GenBank/DDBJ whole genome shotgun (WGS) entry which is preliminary data.</text>
</comment>
<name>A0A1G2QEI5_9BACT</name>
<keyword evidence="1" id="KW-0472">Membrane</keyword>
<evidence type="ECO:0000256" key="1">
    <source>
        <dbReference type="SAM" id="Phobius"/>
    </source>
</evidence>
<protein>
    <submittedName>
        <fullName evidence="2">Uncharacterized protein</fullName>
    </submittedName>
</protein>